<evidence type="ECO:0000256" key="4">
    <source>
        <dbReference type="ARBA" id="ARBA00022777"/>
    </source>
</evidence>
<sequence length="316" mass="34357">MIVTVTLNPAVDKTIYIRDFMAGEVNKVEYSVVDPGGKGINVSKTVAEFDCDTIALGFLGGENGEYIRQALKDLGIKEKFTEVSKNTRTNIKIVDLKTGDTTDINETGGEVSPEELKEFINIFKRVIKEGDIVVLSGSVPKGIDNNIYRFLTEYGNKTGCKVILDVSSQLLKEGIKGKPYMIKPNLRELEELLNINLDTKEKIVDVCRSIIKEGVELVCVSMGSEGALLIAEDFVLHGKVPKVEVKSTVGAGDSLVAGFAAGLSKGLTIEKAFKQGIAASIVSVTKEGTKAPTYKEVQNVIDEVEVSMLFTSNYYV</sequence>
<dbReference type="GO" id="GO:0044281">
    <property type="term" value="P:small molecule metabolic process"/>
    <property type="evidence" value="ECO:0007669"/>
    <property type="project" value="UniProtKB-ARBA"/>
</dbReference>
<evidence type="ECO:0000256" key="7">
    <source>
        <dbReference type="PIRNR" id="PIRNR000535"/>
    </source>
</evidence>
<dbReference type="GO" id="GO:0008662">
    <property type="term" value="F:1-phosphofructokinase activity"/>
    <property type="evidence" value="ECO:0007669"/>
    <property type="project" value="UniProtKB-UniRule"/>
</dbReference>
<name>A0A1M5VGV7_9FIRM</name>
<dbReference type="NCBIfam" id="TIGR03168">
    <property type="entry name" value="1-PFK"/>
    <property type="match status" value="1"/>
</dbReference>
<dbReference type="Gene3D" id="3.40.1190.20">
    <property type="match status" value="1"/>
</dbReference>
<dbReference type="GO" id="GO:0005988">
    <property type="term" value="P:lactose metabolic process"/>
    <property type="evidence" value="ECO:0007669"/>
    <property type="project" value="UniProtKB-KW"/>
</dbReference>
<dbReference type="InterPro" id="IPR017583">
    <property type="entry name" value="Tagatose/fructose_Pkinase"/>
</dbReference>
<dbReference type="NCBIfam" id="TIGR03828">
    <property type="entry name" value="pfkB"/>
    <property type="match status" value="1"/>
</dbReference>
<dbReference type="EMBL" id="FQXO01000059">
    <property type="protein sequence ID" value="SHH74334.1"/>
    <property type="molecule type" value="Genomic_DNA"/>
</dbReference>
<keyword evidence="4 8" id="KW-0418">Kinase</keyword>
<gene>
    <name evidence="10" type="ORF">SAMN02745135_01923</name>
</gene>
<dbReference type="Pfam" id="PF00294">
    <property type="entry name" value="PfkB"/>
    <property type="match status" value="1"/>
</dbReference>
<evidence type="ECO:0000256" key="1">
    <source>
        <dbReference type="ARBA" id="ARBA00005380"/>
    </source>
</evidence>
<evidence type="ECO:0000256" key="2">
    <source>
        <dbReference type="ARBA" id="ARBA00022679"/>
    </source>
</evidence>
<comment type="function">
    <text evidence="8">Catalyzes the ATP-dependent phosphorylation of fructose-l-phosphate to fructose-l,6-bisphosphate.</text>
</comment>
<dbReference type="EC" id="2.7.1.144" evidence="7"/>
<comment type="similarity">
    <text evidence="1">Belongs to the carbohydrate kinase pfkB family.</text>
</comment>
<keyword evidence="11" id="KW-1185">Reference proteome</keyword>
<comment type="similarity">
    <text evidence="7">Belongs to the carbohydrate kinase PfkB family. LacC subfamily.</text>
</comment>
<dbReference type="PANTHER" id="PTHR46566:SF2">
    <property type="entry name" value="ATP-DEPENDENT 6-PHOSPHOFRUCTOKINASE ISOZYME 2"/>
    <property type="match status" value="1"/>
</dbReference>
<evidence type="ECO:0000256" key="5">
    <source>
        <dbReference type="ARBA" id="ARBA00022840"/>
    </source>
</evidence>
<dbReference type="AlphaFoldDB" id="A0A1M5VGV7"/>
<keyword evidence="5 7" id="KW-0067">ATP-binding</keyword>
<evidence type="ECO:0000313" key="10">
    <source>
        <dbReference type="EMBL" id="SHH74334.1"/>
    </source>
</evidence>
<dbReference type="GO" id="GO:0016052">
    <property type="term" value="P:carbohydrate catabolic process"/>
    <property type="evidence" value="ECO:0007669"/>
    <property type="project" value="UniProtKB-ARBA"/>
</dbReference>
<dbReference type="PIRSF" id="PIRSF000535">
    <property type="entry name" value="1PFK/6PFK/LacC"/>
    <property type="match status" value="1"/>
</dbReference>
<keyword evidence="7" id="KW-0423">Lactose metabolism</keyword>
<dbReference type="GO" id="GO:0005829">
    <property type="term" value="C:cytosol"/>
    <property type="evidence" value="ECO:0007669"/>
    <property type="project" value="TreeGrafter"/>
</dbReference>
<dbReference type="RefSeq" id="WP_073197277.1">
    <property type="nucleotide sequence ID" value="NZ_FQXO01000059.1"/>
</dbReference>
<dbReference type="CDD" id="cd01164">
    <property type="entry name" value="FruK_PfkB_like"/>
    <property type="match status" value="1"/>
</dbReference>
<dbReference type="PROSITE" id="PS00584">
    <property type="entry name" value="PFKB_KINASES_2"/>
    <property type="match status" value="1"/>
</dbReference>
<protein>
    <recommendedName>
        <fullName evidence="7">Tagatose-6-phosphate kinase</fullName>
        <ecNumber evidence="7">2.7.1.144</ecNumber>
    </recommendedName>
</protein>
<proteinExistence type="inferred from homology"/>
<feature type="domain" description="Carbohydrate kinase PfkB" evidence="9">
    <location>
        <begin position="7"/>
        <end position="292"/>
    </location>
</feature>
<dbReference type="InterPro" id="IPR022463">
    <property type="entry name" value="1-PFruKinase"/>
</dbReference>
<evidence type="ECO:0000259" key="9">
    <source>
        <dbReference type="Pfam" id="PF00294"/>
    </source>
</evidence>
<dbReference type="InterPro" id="IPR029056">
    <property type="entry name" value="Ribokinase-like"/>
</dbReference>
<dbReference type="FunFam" id="3.40.1190.20:FF:000001">
    <property type="entry name" value="Phosphofructokinase"/>
    <property type="match status" value="1"/>
</dbReference>
<comment type="catalytic activity">
    <reaction evidence="6 8">
        <text>beta-D-fructose 1-phosphate + ATP = beta-D-fructose 1,6-bisphosphate + ADP + H(+)</text>
        <dbReference type="Rhea" id="RHEA:14213"/>
        <dbReference type="ChEBI" id="CHEBI:15378"/>
        <dbReference type="ChEBI" id="CHEBI:30616"/>
        <dbReference type="ChEBI" id="CHEBI:32966"/>
        <dbReference type="ChEBI" id="CHEBI:138881"/>
        <dbReference type="ChEBI" id="CHEBI:456216"/>
        <dbReference type="EC" id="2.7.1.56"/>
    </reaction>
</comment>
<organism evidence="10 11">
    <name type="scientific">Caloranaerobacter azorensis DSM 13643</name>
    <dbReference type="NCBI Taxonomy" id="1121264"/>
    <lineage>
        <taxon>Bacteria</taxon>
        <taxon>Bacillati</taxon>
        <taxon>Bacillota</taxon>
        <taxon>Tissierellia</taxon>
        <taxon>Tissierellales</taxon>
        <taxon>Thermohalobacteraceae</taxon>
        <taxon>Caloranaerobacter</taxon>
    </lineage>
</organism>
<comment type="pathway">
    <text evidence="7">Carbohydrate metabolism; D-tagatose 6-phosphate degradation; D-glyceraldehyde 3-phosphate and glycerone phosphate from D-tagatose 6-phosphate: step 1/2.</text>
</comment>
<dbReference type="SUPFAM" id="SSF53613">
    <property type="entry name" value="Ribokinase-like"/>
    <property type="match status" value="1"/>
</dbReference>
<evidence type="ECO:0000256" key="3">
    <source>
        <dbReference type="ARBA" id="ARBA00022741"/>
    </source>
</evidence>
<dbReference type="Proteomes" id="UP000183967">
    <property type="component" value="Unassembled WGS sequence"/>
</dbReference>
<dbReference type="UniPathway" id="UPA00704">
    <property type="reaction ID" value="UER00715"/>
</dbReference>
<reference evidence="11" key="1">
    <citation type="submission" date="2016-11" db="EMBL/GenBank/DDBJ databases">
        <authorList>
            <person name="Varghese N."/>
            <person name="Submissions S."/>
        </authorList>
    </citation>
    <scope>NUCLEOTIDE SEQUENCE [LARGE SCALE GENOMIC DNA]</scope>
    <source>
        <strain evidence="11">DSM 13643</strain>
    </source>
</reference>
<dbReference type="InterPro" id="IPR011611">
    <property type="entry name" value="PfkB_dom"/>
</dbReference>
<dbReference type="GO" id="GO:0005524">
    <property type="term" value="F:ATP binding"/>
    <property type="evidence" value="ECO:0007669"/>
    <property type="project" value="UniProtKB-UniRule"/>
</dbReference>
<dbReference type="PANTHER" id="PTHR46566">
    <property type="entry name" value="1-PHOSPHOFRUCTOKINASE-RELATED"/>
    <property type="match status" value="1"/>
</dbReference>
<keyword evidence="3 7" id="KW-0547">Nucleotide-binding</keyword>
<evidence type="ECO:0000256" key="6">
    <source>
        <dbReference type="ARBA" id="ARBA00047745"/>
    </source>
</evidence>
<keyword evidence="2 7" id="KW-0808">Transferase</keyword>
<comment type="catalytic activity">
    <reaction evidence="7">
        <text>D-tagatofuranose 6-phosphate + ATP = D-tagatofuranose 1,6-bisphosphate + ADP + H(+)</text>
        <dbReference type="Rhea" id="RHEA:12420"/>
        <dbReference type="ChEBI" id="CHEBI:15378"/>
        <dbReference type="ChEBI" id="CHEBI:30616"/>
        <dbReference type="ChEBI" id="CHEBI:58694"/>
        <dbReference type="ChEBI" id="CHEBI:58695"/>
        <dbReference type="ChEBI" id="CHEBI:456216"/>
        <dbReference type="EC" id="2.7.1.144"/>
    </reaction>
</comment>
<evidence type="ECO:0000313" key="11">
    <source>
        <dbReference type="Proteomes" id="UP000183967"/>
    </source>
</evidence>
<dbReference type="InterPro" id="IPR002173">
    <property type="entry name" value="Carboh/pur_kinase_PfkB_CS"/>
</dbReference>
<evidence type="ECO:0000256" key="8">
    <source>
        <dbReference type="RuleBase" id="RU369061"/>
    </source>
</evidence>
<dbReference type="OrthoDB" id="9801219at2"/>
<dbReference type="GO" id="GO:0009024">
    <property type="term" value="F:tagatose-6-phosphate kinase activity"/>
    <property type="evidence" value="ECO:0007669"/>
    <property type="project" value="UniProtKB-EC"/>
</dbReference>
<accession>A0A1M5VGV7</accession>
<dbReference type="GO" id="GO:2001059">
    <property type="term" value="P:D-tagatose 6-phosphate catabolic process"/>
    <property type="evidence" value="ECO:0007669"/>
    <property type="project" value="UniProtKB-UniPathway"/>
</dbReference>